<dbReference type="RefSeq" id="WP_205441456.1">
    <property type="nucleotide sequence ID" value="NZ_CP061510.1"/>
</dbReference>
<evidence type="ECO:0000259" key="3">
    <source>
        <dbReference type="Pfam" id="PF05569"/>
    </source>
</evidence>
<feature type="domain" description="Peptidase M56" evidence="3">
    <location>
        <begin position="8"/>
        <end position="285"/>
    </location>
</feature>
<keyword evidence="2" id="KW-1133">Transmembrane helix</keyword>
<feature type="transmembrane region" description="Helical" evidence="2">
    <location>
        <begin position="38"/>
        <end position="58"/>
    </location>
</feature>
<dbReference type="InterPro" id="IPR052173">
    <property type="entry name" value="Beta-lactam_resp_regulator"/>
</dbReference>
<dbReference type="PANTHER" id="PTHR34978">
    <property type="entry name" value="POSSIBLE SENSOR-TRANSDUCER PROTEIN BLAR"/>
    <property type="match status" value="1"/>
</dbReference>
<feature type="coiled-coil region" evidence="1">
    <location>
        <begin position="441"/>
        <end position="475"/>
    </location>
</feature>
<proteinExistence type="predicted"/>
<evidence type="ECO:0000256" key="2">
    <source>
        <dbReference type="SAM" id="Phobius"/>
    </source>
</evidence>
<evidence type="ECO:0000313" key="4">
    <source>
        <dbReference type="EMBL" id="QSB44116.1"/>
    </source>
</evidence>
<gene>
    <name evidence="4" type="ORF">IDJ81_12335</name>
</gene>
<keyword evidence="5" id="KW-1185">Reference proteome</keyword>
<feature type="transmembrane region" description="Helical" evidence="2">
    <location>
        <begin position="298"/>
        <end position="320"/>
    </location>
</feature>
<dbReference type="EMBL" id="CP061510">
    <property type="protein sequence ID" value="QSB44116.1"/>
    <property type="molecule type" value="Genomic_DNA"/>
</dbReference>
<feature type="transmembrane region" description="Helical" evidence="2">
    <location>
        <begin position="106"/>
        <end position="124"/>
    </location>
</feature>
<dbReference type="InterPro" id="IPR008756">
    <property type="entry name" value="Peptidase_M56"/>
</dbReference>
<dbReference type="CDD" id="cd07341">
    <property type="entry name" value="M56_BlaR1_MecR1_like"/>
    <property type="match status" value="1"/>
</dbReference>
<dbReference type="Proteomes" id="UP000663637">
    <property type="component" value="Chromosome"/>
</dbReference>
<dbReference type="PANTHER" id="PTHR34978:SF3">
    <property type="entry name" value="SLR0241 PROTEIN"/>
    <property type="match status" value="1"/>
</dbReference>
<keyword evidence="2" id="KW-0812">Transmembrane</keyword>
<organism evidence="4 5">
    <name type="scientific">Tsuneonella flava</name>
    <dbReference type="NCBI Taxonomy" id="2055955"/>
    <lineage>
        <taxon>Bacteria</taxon>
        <taxon>Pseudomonadati</taxon>
        <taxon>Pseudomonadota</taxon>
        <taxon>Alphaproteobacteria</taxon>
        <taxon>Sphingomonadales</taxon>
        <taxon>Erythrobacteraceae</taxon>
        <taxon>Tsuneonella</taxon>
    </lineage>
</organism>
<keyword evidence="1" id="KW-0175">Coiled coil</keyword>
<dbReference type="Pfam" id="PF05569">
    <property type="entry name" value="Peptidase_M56"/>
    <property type="match status" value="1"/>
</dbReference>
<keyword evidence="2" id="KW-0472">Membrane</keyword>
<evidence type="ECO:0000313" key="5">
    <source>
        <dbReference type="Proteomes" id="UP000663637"/>
    </source>
</evidence>
<accession>A0ABX7KAN1</accession>
<name>A0ABX7KAN1_9SPHN</name>
<evidence type="ECO:0000256" key="1">
    <source>
        <dbReference type="SAM" id="Coils"/>
    </source>
</evidence>
<reference evidence="4 5" key="1">
    <citation type="submission" date="2020-09" db="EMBL/GenBank/DDBJ databases">
        <title>Complete genome sequence of altererythrobacter flavus SS-21NJ, isolated from Dongying oil sludge in Shandong province.</title>
        <authorList>
            <person name="Sun S."/>
            <person name="Zhang Z."/>
        </authorList>
    </citation>
    <scope>NUCLEOTIDE SEQUENCE [LARGE SCALE GENOMIC DNA]</scope>
    <source>
        <strain evidence="4 5">SS-21NJ</strain>
    </source>
</reference>
<sequence length="560" mass="60315">MSWLASTLVWTGVLLAAVLLLRRPVARHFGPHAAYTLWLLPFLRLLLPPIVLPAWLAPAQQTMQHTITTTETVLTTTRVPLDASAVSVSAPVSASAGAMAVTYADWLPLIAGLWLTGAAVLLAWRFSAYFRMRGELLHNARPVGEAGRIRLLESPQVDSPLALGVIDKLIVLPPHFMAMHDRRSRDLALEHEFAHHRANDLLANMLVQPLFALHWFNPLGYYGWRAMRRDQEAACDARVIAARGRAERAVYARLIAAQAAGPRIALAAPMACPVLGDASIVHRLRNLTMTEISRRQRIAGRALIGAAALALPLTASISYAQAELPDVPEVPAVPHISDVSDVSAVPPAPLAPDAPATYTVDDAFSAPGVSAVSEVGDVPPTPPTPATPAVAVTPAVPAPPAVPAAPRTGYTVRVHDTASDRTGGTTRHEAREWAWTTSSSAIDEKALRKQIEREVRAAQADAAKARSEAARAHAEAMAEIDRMPEIDTNCVTSGQTATSKNGRRVVQVCTNQIMASAVDGIRSAREEIARDSSMSDSVRKEVLRSLDREIERLSRKSSRS</sequence>
<protein>
    <submittedName>
        <fullName evidence="4">M56 family metallopeptidase</fullName>
    </submittedName>
</protein>